<feature type="compositionally biased region" description="Polar residues" evidence="1">
    <location>
        <begin position="444"/>
        <end position="471"/>
    </location>
</feature>
<feature type="region of interest" description="Disordered" evidence="1">
    <location>
        <begin position="1761"/>
        <end position="1830"/>
    </location>
</feature>
<feature type="region of interest" description="Disordered" evidence="1">
    <location>
        <begin position="1189"/>
        <end position="1218"/>
    </location>
</feature>
<feature type="compositionally biased region" description="Basic residues" evidence="1">
    <location>
        <begin position="422"/>
        <end position="440"/>
    </location>
</feature>
<feature type="compositionally biased region" description="Basic and acidic residues" evidence="1">
    <location>
        <begin position="542"/>
        <end position="556"/>
    </location>
</feature>
<feature type="region of interest" description="Disordered" evidence="1">
    <location>
        <begin position="1721"/>
        <end position="1747"/>
    </location>
</feature>
<dbReference type="InParanoid" id="A0A1S3GYN4"/>
<feature type="compositionally biased region" description="Basic residues" evidence="1">
    <location>
        <begin position="1283"/>
        <end position="1293"/>
    </location>
</feature>
<feature type="region of interest" description="Disordered" evidence="1">
    <location>
        <begin position="1270"/>
        <end position="1298"/>
    </location>
</feature>
<feature type="compositionally biased region" description="Basic and acidic residues" evidence="1">
    <location>
        <begin position="911"/>
        <end position="944"/>
    </location>
</feature>
<feature type="compositionally biased region" description="Polar residues" evidence="1">
    <location>
        <begin position="859"/>
        <end position="872"/>
    </location>
</feature>
<feature type="region of interest" description="Disordered" evidence="1">
    <location>
        <begin position="1604"/>
        <end position="1625"/>
    </location>
</feature>
<feature type="compositionally biased region" description="Basic residues" evidence="1">
    <location>
        <begin position="1439"/>
        <end position="1448"/>
    </location>
</feature>
<dbReference type="RefSeq" id="XP_013378985.1">
    <property type="nucleotide sequence ID" value="XM_013523531.2"/>
</dbReference>
<evidence type="ECO:0000256" key="1">
    <source>
        <dbReference type="SAM" id="MobiDB-lite"/>
    </source>
</evidence>
<feature type="compositionally biased region" description="Polar residues" evidence="1">
    <location>
        <begin position="1353"/>
        <end position="1362"/>
    </location>
</feature>
<dbReference type="KEGG" id="lak:106150626"/>
<feature type="compositionally biased region" description="Basic residues" evidence="1">
    <location>
        <begin position="1365"/>
        <end position="1378"/>
    </location>
</feature>
<feature type="region of interest" description="Disordered" evidence="1">
    <location>
        <begin position="1521"/>
        <end position="1544"/>
    </location>
</feature>
<feature type="compositionally biased region" description="Polar residues" evidence="1">
    <location>
        <begin position="1761"/>
        <end position="1772"/>
    </location>
</feature>
<evidence type="ECO:0000313" key="3">
    <source>
        <dbReference type="RefSeq" id="XP_013378985.1"/>
    </source>
</evidence>
<feature type="region of interest" description="Disordered" evidence="1">
    <location>
        <begin position="74"/>
        <end position="94"/>
    </location>
</feature>
<reference evidence="3" key="1">
    <citation type="submission" date="2025-08" db="UniProtKB">
        <authorList>
            <consortium name="RefSeq"/>
        </authorList>
    </citation>
    <scope>IDENTIFICATION</scope>
    <source>
        <tissue evidence="3">Gonads</tissue>
    </source>
</reference>
<dbReference type="Proteomes" id="UP000085678">
    <property type="component" value="Unplaced"/>
</dbReference>
<feature type="compositionally biased region" description="Polar residues" evidence="1">
    <location>
        <begin position="1604"/>
        <end position="1623"/>
    </location>
</feature>
<feature type="compositionally biased region" description="Polar residues" evidence="1">
    <location>
        <begin position="1386"/>
        <end position="1405"/>
    </location>
</feature>
<feature type="region of interest" description="Disordered" evidence="1">
    <location>
        <begin position="1902"/>
        <end position="1936"/>
    </location>
</feature>
<dbReference type="GeneID" id="106150626"/>
<accession>A0A1S3GYN4</accession>
<feature type="compositionally biased region" description="Low complexity" evidence="1">
    <location>
        <begin position="1467"/>
        <end position="1477"/>
    </location>
</feature>
<feature type="region of interest" description="Disordered" evidence="1">
    <location>
        <begin position="1351"/>
        <end position="1405"/>
    </location>
</feature>
<feature type="region of interest" description="Disordered" evidence="1">
    <location>
        <begin position="531"/>
        <end position="593"/>
    </location>
</feature>
<feature type="compositionally biased region" description="Polar residues" evidence="1">
    <location>
        <begin position="801"/>
        <end position="815"/>
    </location>
</feature>
<feature type="region of interest" description="Disordered" evidence="1">
    <location>
        <begin position="305"/>
        <end position="499"/>
    </location>
</feature>
<feature type="compositionally biased region" description="Polar residues" evidence="1">
    <location>
        <begin position="329"/>
        <end position="364"/>
    </location>
</feature>
<feature type="region of interest" description="Disordered" evidence="1">
    <location>
        <begin position="1657"/>
        <end position="1678"/>
    </location>
</feature>
<keyword evidence="2" id="KW-1185">Reference proteome</keyword>
<feature type="region of interest" description="Disordered" evidence="1">
    <location>
        <begin position="196"/>
        <end position="215"/>
    </location>
</feature>
<feature type="compositionally biased region" description="Basic residues" evidence="1">
    <location>
        <begin position="1912"/>
        <end position="1921"/>
    </location>
</feature>
<feature type="compositionally biased region" description="Basic residues" evidence="1">
    <location>
        <begin position="1481"/>
        <end position="1491"/>
    </location>
</feature>
<feature type="compositionally biased region" description="Polar residues" evidence="1">
    <location>
        <begin position="1001"/>
        <end position="1017"/>
    </location>
</feature>
<organism evidence="2 3">
    <name type="scientific">Lingula anatina</name>
    <name type="common">Brachiopod</name>
    <name type="synonym">Lingula unguis</name>
    <dbReference type="NCBI Taxonomy" id="7574"/>
    <lineage>
        <taxon>Eukaryota</taxon>
        <taxon>Metazoa</taxon>
        <taxon>Spiralia</taxon>
        <taxon>Lophotrochozoa</taxon>
        <taxon>Brachiopoda</taxon>
        <taxon>Linguliformea</taxon>
        <taxon>Lingulata</taxon>
        <taxon>Lingulida</taxon>
        <taxon>Linguloidea</taxon>
        <taxon>Lingulidae</taxon>
        <taxon>Lingula</taxon>
    </lineage>
</organism>
<feature type="compositionally biased region" description="Basic and acidic residues" evidence="1">
    <location>
        <begin position="1783"/>
        <end position="1799"/>
    </location>
</feature>
<feature type="region of interest" description="Disordered" evidence="1">
    <location>
        <begin position="1421"/>
        <end position="1455"/>
    </location>
</feature>
<feature type="compositionally biased region" description="Low complexity" evidence="1">
    <location>
        <begin position="196"/>
        <end position="210"/>
    </location>
</feature>
<feature type="compositionally biased region" description="Polar residues" evidence="1">
    <location>
        <begin position="1727"/>
        <end position="1747"/>
    </location>
</feature>
<name>A0A1S3GYN4_LINAN</name>
<sequence>MTSRQPIGKNSYKTFVAQQKKLLSSKYPFLSQSQILHKVKSLWAKCAKEEKSNYRGKGKPRNINVTVRSTYTLEFSTSSKKEKPLSKTSAEEHGLVSRKFNSENEAHVLWDKDINQSPPEVGDDEELQFIRGSPTHTYKDGSYMPTDRLPIPEIYEEIPCTQQSGILKSASRDPAKLNCSNRVSWGETLATYHSNSASASTRSNTNSPSNFGSDAENIARGEVITSSPIMESRILRCPDSQESCASLDLALANNYNQKTAASPDFEICSPNVIPPSQTEGDRYLFTDEDKFPVLSKASKTLVQDMGKCDAENGNSNGKTVDSVDRSRNNKQSSNSGEGEKASSVTRLRNRQNQNIEKPNSINTPQEEESQVKDGKSKSIKQCEASEKESSFSDPKSSQDDTQTNQVINRDQCNETSIPPPSKSKKKKGKSKKNYKKRQKKSYSAVSSGTMQASQSENEQKQGCKSQKTPVTQAPEKLEEGEGQAMLNRDIGDLQQNSESLIMLSAKDSHHNHDKVSQRSAHKATVARIHASSVCAASPIPVAKEEVTKPATEEHVNTGESNPSAAESSQNSEPNSLSQGDHTKTASTVPITHCKNKKRKASLAIMFVGKGGNSALVPSPQVPRISTDGPKKCHMQHLQFDKAPRRKASIAKTPVAFGGAVALNDPGLVEEDIDAIRESQNIVQKNRKMAVRTVAPQIQSIEELSVEETSKTNHYPHRRGKKVSGAKIVVQMGGLHLQAAAVHSPGENRKEKNTAISRDDVQEALDDNINEVVPESQIDTAIKDNDVNIGETVNKQVFEADTSGSGNKENQQQLENAESPEIDSANQDKAASGDKLCEQVPEALKIAQNDPETRDASKDVYSQENNDKSNPSNPYFKKQSGSKKDKQSKRGSMKSTRSSQRAKTRSQVLHDTQSHNKVQSEKIECNDRKAEIVLEHKALSKKNQDETAEDSATGTNKGKMMINNLGSQDDEPRVLTRSKRTTISIPSKDIPEPVGKVKKTNNARSVNQKGLTKTTNENSLSSLLLSQSSLPLRRSKRMKQNGKASSEIPPCFEEGLDSEKFRESCTENYSREAGIQDDSVLSANSATPLPSYIFNKNSQAGVENLPSDQIHADEMSTRDGYIQESAVHIEQSNMLNSRDTQQPTYNLSSSSVEVIQETQDLSLVNMARDIPPRSHSTDRKVSKMMHDLGFDSDGDEDCSNKENIIDEEDSKASQKPKKRVKKIAAQNEKAKSREGTLSKPSEKVSLYDFDEYDDNGDFKMDSQLITPAKSVYSEAKQSAVNKKSEKRIRSKRSNKSNDEFESVYELNLSEKDMDLSGVSLRDFSKFVSSGEKSKRKKEKGLIVDLSNGFDLDSDCNSNLNQENSKSKRTKKMKGNRKIKHQNDLSKNKTQLNRKQQDDLQTPKQDTNRYMANIAVSELVTPQSENNSTEAALREVIKTPQKPRKSKSPVHRAEKSRCSTRLLKTPTLTFIGTGTPTTPRSVERRKKKKARKSRDKDAGTFTAINSECRDGLEKSRISYSTYMSDEGSTDMSKGMKKTDTKTKPVNCKNPFKRETCAKYNRLPKRSRFEIFEDRTSPSFTDIILGRKKRPSVFSDVDTEASFQLSERSVAQTSHTAPDSQSSVESSLDVVPMLDTPAIDLLGADIQSSQDEMALPLHDLSKLPTQSKQKQNTPVRGEYCSVKEKPKDISGSFELVESKKKQWHGKEYQEETQYRSKRCLGMDEVEGENDSQSSIDSEYNSKQMQEPSSSCRSIVRMFEDLCRSQESTTELTDSSTRYRDKKKNKQREALKTPDSGVKEQSTKNRPRNTSNGKGLSVARKLPMGPAGDASQTYSIASYSPEQTLADDDDLLEESEESFVLQTNRHLFFTPSQNKMLNKRTREQTKNEESDEELIQNQIRISSQFTSSFQESPKLSRIKSRRTRPKTAAQSHTRMSHDDEEEDYFELFRSFSSGDREETSSNWTVCKSIMAMRRIMRAANDEVLALSTAVIDDDEDDDNFSCGSLPRSVTLSSLSEVTATPQPKKHTSRSVQKSKSTITSGNSSRKKDTYGTNTHPKKAKAQSQPKCKVNQATISALQSLLSSMETSLGLPASQDFLETEKHPVQESCQEWPTSQDSSWAEDYPVFNSSVQKKKRNQQGEPKSRFRMQNLVSSPVSSVNTSQGILCDMFDERTPCDKNVRPTSRLISSGTRSFNYSISGDDEWDNLI</sequence>
<protein>
    <submittedName>
        <fullName evidence="3">Uncharacterized protein LOC106150626</fullName>
    </submittedName>
</protein>
<evidence type="ECO:0000313" key="2">
    <source>
        <dbReference type="Proteomes" id="UP000085678"/>
    </source>
</evidence>
<feature type="compositionally biased region" description="Basic and acidic residues" evidence="1">
    <location>
        <begin position="79"/>
        <end position="94"/>
    </location>
</feature>
<gene>
    <name evidence="3" type="primary">LOC106150626</name>
</gene>
<feature type="compositionally biased region" description="Polar residues" evidence="1">
    <location>
        <begin position="892"/>
        <end position="910"/>
    </location>
</feature>
<feature type="compositionally biased region" description="Polar residues" evidence="1">
    <location>
        <begin position="557"/>
        <end position="589"/>
    </location>
</feature>
<feature type="compositionally biased region" description="Polar residues" evidence="1">
    <location>
        <begin position="2025"/>
        <end position="2039"/>
    </location>
</feature>
<feature type="compositionally biased region" description="Polar residues" evidence="1">
    <location>
        <begin position="1660"/>
        <end position="1671"/>
    </location>
</feature>
<proteinExistence type="predicted"/>
<feature type="region of interest" description="Disordered" evidence="1">
    <location>
        <begin position="798"/>
        <end position="1018"/>
    </location>
</feature>
<feature type="region of interest" description="Disordered" evidence="1">
    <location>
        <begin position="1467"/>
        <end position="1496"/>
    </location>
</feature>
<feature type="region of interest" description="Disordered" evidence="1">
    <location>
        <begin position="2009"/>
        <end position="2064"/>
    </location>
</feature>
<feature type="compositionally biased region" description="Polar residues" evidence="1">
    <location>
        <begin position="391"/>
        <end position="416"/>
    </location>
</feature>